<evidence type="ECO:0000256" key="5">
    <source>
        <dbReference type="ARBA" id="ARBA00022985"/>
    </source>
</evidence>
<organism evidence="9 10">
    <name type="scientific">Urechidicola croceus</name>
    <dbReference type="NCBI Taxonomy" id="1850246"/>
    <lineage>
        <taxon>Bacteria</taxon>
        <taxon>Pseudomonadati</taxon>
        <taxon>Bacteroidota</taxon>
        <taxon>Flavobacteriia</taxon>
        <taxon>Flavobacteriales</taxon>
        <taxon>Flavobacteriaceae</taxon>
        <taxon>Urechidicola</taxon>
    </lineage>
</organism>
<protein>
    <submittedName>
        <fullName evidence="9">Dolichol-phosphate mannosyltransferase</fullName>
    </submittedName>
</protein>
<dbReference type="GO" id="GO:0099621">
    <property type="term" value="F:undecaprenyl-phosphate 4-deoxy-4-formamido-L-arabinose transferase activity"/>
    <property type="evidence" value="ECO:0007669"/>
    <property type="project" value="TreeGrafter"/>
</dbReference>
<keyword evidence="1" id="KW-1003">Cell membrane</keyword>
<sequence>MNYEFTIVVPVYNEEDNLDRVEKELSEYTKVATKKTKILFVNDGSKDQSQSIIERICLENENFNFISFQKNKGLSAAISAGFKNTDTELVGYIDSDLQTDPKDFNLLLEHIEEFDLVTGVRANRKDSFVKNMSSTIANGIRRTFTHDGMDDTGCPLKVIKTEYAKNIPMFKGLHRFLPAMILLQEGKIKQIPVKHFPRIAGEAKYGLWNRLLGPLMDCFAYLWMKKKYINYKIEKRG</sequence>
<evidence type="ECO:0000256" key="2">
    <source>
        <dbReference type="ARBA" id="ARBA00022676"/>
    </source>
</evidence>
<gene>
    <name evidence="9" type="ORF">LPB138_04350</name>
</gene>
<dbReference type="PANTHER" id="PTHR48090:SF3">
    <property type="entry name" value="UNDECAPRENYL-PHOSPHATE 4-DEOXY-4-FORMAMIDO-L-ARABINOSE TRANSFERASE"/>
    <property type="match status" value="1"/>
</dbReference>
<accession>A0A1D8P5W7</accession>
<keyword evidence="6" id="KW-1133">Transmembrane helix</keyword>
<dbReference type="InterPro" id="IPR029044">
    <property type="entry name" value="Nucleotide-diphossugar_trans"/>
</dbReference>
<dbReference type="OrthoDB" id="952827at2"/>
<proteinExistence type="predicted"/>
<evidence type="ECO:0000256" key="7">
    <source>
        <dbReference type="ARBA" id="ARBA00023136"/>
    </source>
</evidence>
<dbReference type="EMBL" id="CP017478">
    <property type="protein sequence ID" value="AOW19960.1"/>
    <property type="molecule type" value="Genomic_DNA"/>
</dbReference>
<evidence type="ECO:0000313" key="10">
    <source>
        <dbReference type="Proteomes" id="UP000176050"/>
    </source>
</evidence>
<dbReference type="STRING" id="1850246.LPB138_04350"/>
<evidence type="ECO:0000313" key="9">
    <source>
        <dbReference type="EMBL" id="AOW19960.1"/>
    </source>
</evidence>
<dbReference type="AlphaFoldDB" id="A0A1D8P5W7"/>
<evidence type="ECO:0000256" key="6">
    <source>
        <dbReference type="ARBA" id="ARBA00022989"/>
    </source>
</evidence>
<dbReference type="GO" id="GO:0005886">
    <property type="term" value="C:plasma membrane"/>
    <property type="evidence" value="ECO:0007669"/>
    <property type="project" value="TreeGrafter"/>
</dbReference>
<dbReference type="SUPFAM" id="SSF53448">
    <property type="entry name" value="Nucleotide-diphospho-sugar transferases"/>
    <property type="match status" value="1"/>
</dbReference>
<dbReference type="GO" id="GO:0009103">
    <property type="term" value="P:lipopolysaccharide biosynthetic process"/>
    <property type="evidence" value="ECO:0007669"/>
    <property type="project" value="UniProtKB-KW"/>
</dbReference>
<keyword evidence="7" id="KW-0472">Membrane</keyword>
<reference evidence="9 10" key="1">
    <citation type="submission" date="2016-10" db="EMBL/GenBank/DDBJ databases">
        <title>Lutibacter sp. LPB0138, isolated from marine gastropod.</title>
        <authorList>
            <person name="Kim E."/>
            <person name="Yi H."/>
        </authorList>
    </citation>
    <scope>NUCLEOTIDE SEQUENCE [LARGE SCALE GENOMIC DNA]</scope>
    <source>
        <strain evidence="9 10">LPB0138</strain>
    </source>
</reference>
<name>A0A1D8P5W7_9FLAO</name>
<keyword evidence="3 9" id="KW-0808">Transferase</keyword>
<dbReference type="RefSeq" id="WP_070236099.1">
    <property type="nucleotide sequence ID" value="NZ_CP017478.1"/>
</dbReference>
<dbReference type="CDD" id="cd04187">
    <property type="entry name" value="DPM1_like_bac"/>
    <property type="match status" value="1"/>
</dbReference>
<dbReference type="InterPro" id="IPR050256">
    <property type="entry name" value="Glycosyltransferase_2"/>
</dbReference>
<evidence type="ECO:0000259" key="8">
    <source>
        <dbReference type="Pfam" id="PF00535"/>
    </source>
</evidence>
<evidence type="ECO:0000256" key="1">
    <source>
        <dbReference type="ARBA" id="ARBA00022475"/>
    </source>
</evidence>
<dbReference type="Gene3D" id="3.90.550.10">
    <property type="entry name" value="Spore Coat Polysaccharide Biosynthesis Protein SpsA, Chain A"/>
    <property type="match status" value="1"/>
</dbReference>
<dbReference type="Proteomes" id="UP000176050">
    <property type="component" value="Chromosome"/>
</dbReference>
<keyword evidence="5" id="KW-0448">Lipopolysaccharide biosynthesis</keyword>
<dbReference type="PANTHER" id="PTHR48090">
    <property type="entry name" value="UNDECAPRENYL-PHOSPHATE 4-DEOXY-4-FORMAMIDO-L-ARABINOSE TRANSFERASE-RELATED"/>
    <property type="match status" value="1"/>
</dbReference>
<evidence type="ECO:0000256" key="3">
    <source>
        <dbReference type="ARBA" id="ARBA00022679"/>
    </source>
</evidence>
<feature type="domain" description="Glycosyltransferase 2-like" evidence="8">
    <location>
        <begin position="6"/>
        <end position="141"/>
    </location>
</feature>
<dbReference type="Pfam" id="PF00535">
    <property type="entry name" value="Glycos_transf_2"/>
    <property type="match status" value="1"/>
</dbReference>
<keyword evidence="4" id="KW-0812">Transmembrane</keyword>
<dbReference type="InterPro" id="IPR001173">
    <property type="entry name" value="Glyco_trans_2-like"/>
</dbReference>
<dbReference type="KEGG" id="lul:LPB138_04350"/>
<keyword evidence="10" id="KW-1185">Reference proteome</keyword>
<evidence type="ECO:0000256" key="4">
    <source>
        <dbReference type="ARBA" id="ARBA00022692"/>
    </source>
</evidence>
<keyword evidence="2 9" id="KW-0328">Glycosyltransferase</keyword>